<gene>
    <name evidence="1" type="ORF">DPMN_056315</name>
</gene>
<comment type="caution">
    <text evidence="1">The sequence shown here is derived from an EMBL/GenBank/DDBJ whole genome shotgun (WGS) entry which is preliminary data.</text>
</comment>
<dbReference type="Proteomes" id="UP000828390">
    <property type="component" value="Unassembled WGS sequence"/>
</dbReference>
<keyword evidence="2" id="KW-1185">Reference proteome</keyword>
<accession>A0A9D4HRE3</accession>
<sequence length="99" mass="10829">MNANCRSLGGGKSSELQAALQYIKPDIVFGTESLLKGIKPGKPPSSDAIQSSEVLPSHYKSFRNDRDTLGVGILLIVHEDLIAEDKAEFVKNWEVECNI</sequence>
<name>A0A9D4HRE3_DREPO</name>
<protein>
    <submittedName>
        <fullName evidence="1">Uncharacterized protein</fullName>
    </submittedName>
</protein>
<dbReference type="AlphaFoldDB" id="A0A9D4HRE3"/>
<reference evidence="1" key="1">
    <citation type="journal article" date="2019" name="bioRxiv">
        <title>The Genome of the Zebra Mussel, Dreissena polymorpha: A Resource for Invasive Species Research.</title>
        <authorList>
            <person name="McCartney M.A."/>
            <person name="Auch B."/>
            <person name="Kono T."/>
            <person name="Mallez S."/>
            <person name="Zhang Y."/>
            <person name="Obille A."/>
            <person name="Becker A."/>
            <person name="Abrahante J.E."/>
            <person name="Garbe J."/>
            <person name="Badalamenti J.P."/>
            <person name="Herman A."/>
            <person name="Mangelson H."/>
            <person name="Liachko I."/>
            <person name="Sullivan S."/>
            <person name="Sone E.D."/>
            <person name="Koren S."/>
            <person name="Silverstein K.A.T."/>
            <person name="Beckman K.B."/>
            <person name="Gohl D.M."/>
        </authorList>
    </citation>
    <scope>NUCLEOTIDE SEQUENCE</scope>
    <source>
        <strain evidence="1">Duluth1</strain>
        <tissue evidence="1">Whole animal</tissue>
    </source>
</reference>
<proteinExistence type="predicted"/>
<evidence type="ECO:0000313" key="1">
    <source>
        <dbReference type="EMBL" id="KAH3730332.1"/>
    </source>
</evidence>
<evidence type="ECO:0000313" key="2">
    <source>
        <dbReference type="Proteomes" id="UP000828390"/>
    </source>
</evidence>
<organism evidence="1 2">
    <name type="scientific">Dreissena polymorpha</name>
    <name type="common">Zebra mussel</name>
    <name type="synonym">Mytilus polymorpha</name>
    <dbReference type="NCBI Taxonomy" id="45954"/>
    <lineage>
        <taxon>Eukaryota</taxon>
        <taxon>Metazoa</taxon>
        <taxon>Spiralia</taxon>
        <taxon>Lophotrochozoa</taxon>
        <taxon>Mollusca</taxon>
        <taxon>Bivalvia</taxon>
        <taxon>Autobranchia</taxon>
        <taxon>Heteroconchia</taxon>
        <taxon>Euheterodonta</taxon>
        <taxon>Imparidentia</taxon>
        <taxon>Neoheterodontei</taxon>
        <taxon>Myida</taxon>
        <taxon>Dreissenoidea</taxon>
        <taxon>Dreissenidae</taxon>
        <taxon>Dreissena</taxon>
    </lineage>
</organism>
<dbReference type="EMBL" id="JAIWYP010000012">
    <property type="protein sequence ID" value="KAH3730332.1"/>
    <property type="molecule type" value="Genomic_DNA"/>
</dbReference>
<reference evidence="1" key="2">
    <citation type="submission" date="2020-11" db="EMBL/GenBank/DDBJ databases">
        <authorList>
            <person name="McCartney M.A."/>
            <person name="Auch B."/>
            <person name="Kono T."/>
            <person name="Mallez S."/>
            <person name="Becker A."/>
            <person name="Gohl D.M."/>
            <person name="Silverstein K.A.T."/>
            <person name="Koren S."/>
            <person name="Bechman K.B."/>
            <person name="Herman A."/>
            <person name="Abrahante J.E."/>
            <person name="Garbe J."/>
        </authorList>
    </citation>
    <scope>NUCLEOTIDE SEQUENCE</scope>
    <source>
        <strain evidence="1">Duluth1</strain>
        <tissue evidence="1">Whole animal</tissue>
    </source>
</reference>